<feature type="compositionally biased region" description="Basic and acidic residues" evidence="1">
    <location>
        <begin position="81"/>
        <end position="97"/>
    </location>
</feature>
<gene>
    <name evidence="2" type="ORF">SVIO_095960</name>
</gene>
<keyword evidence="3" id="KW-1185">Reference proteome</keyword>
<sequence>MAASRPAAKVSAYAEVTQKPSWASVHATGHRARSERFTSWGSAAYRGERWSNSTTGGSVVMGAHSRRFDHFDQFDEEEGLDRDRPGQLDRLDAKGEKPSGSATALVSR</sequence>
<evidence type="ECO:0000313" key="2">
    <source>
        <dbReference type="EMBL" id="GDY58973.1"/>
    </source>
</evidence>
<evidence type="ECO:0000256" key="1">
    <source>
        <dbReference type="SAM" id="MobiDB-lite"/>
    </source>
</evidence>
<organism evidence="2 3">
    <name type="scientific">Streptomyces violaceusniger</name>
    <dbReference type="NCBI Taxonomy" id="68280"/>
    <lineage>
        <taxon>Bacteria</taxon>
        <taxon>Bacillati</taxon>
        <taxon>Actinomycetota</taxon>
        <taxon>Actinomycetes</taxon>
        <taxon>Kitasatosporales</taxon>
        <taxon>Streptomycetaceae</taxon>
        <taxon>Streptomyces</taxon>
        <taxon>Streptomyces violaceusniger group</taxon>
    </lineage>
</organism>
<name>A0A4D4LLN0_STRVO</name>
<comment type="caution">
    <text evidence="2">The sequence shown here is derived from an EMBL/GenBank/DDBJ whole genome shotgun (WGS) entry which is preliminary data.</text>
</comment>
<reference evidence="2 3" key="1">
    <citation type="journal article" date="2020" name="Int. J. Syst. Evol. Microbiol.">
        <title>Reclassification of Streptomyces castelarensis and Streptomyces sporoclivatus as later heterotypic synonyms of Streptomyces antimycoticus.</title>
        <authorList>
            <person name="Komaki H."/>
            <person name="Tamura T."/>
        </authorList>
    </citation>
    <scope>NUCLEOTIDE SEQUENCE [LARGE SCALE GENOMIC DNA]</scope>
    <source>
        <strain evidence="2 3">NBRC 13459</strain>
    </source>
</reference>
<proteinExistence type="predicted"/>
<accession>A0A4D4LLN0</accession>
<dbReference type="Proteomes" id="UP000301309">
    <property type="component" value="Unassembled WGS sequence"/>
</dbReference>
<feature type="region of interest" description="Disordered" evidence="1">
    <location>
        <begin position="73"/>
        <end position="108"/>
    </location>
</feature>
<protein>
    <submittedName>
        <fullName evidence="2">Uncharacterized protein</fullName>
    </submittedName>
</protein>
<dbReference type="AlphaFoldDB" id="A0A4D4LLN0"/>
<dbReference type="EMBL" id="BJHW01000002">
    <property type="protein sequence ID" value="GDY58973.1"/>
    <property type="molecule type" value="Genomic_DNA"/>
</dbReference>
<evidence type="ECO:0000313" key="3">
    <source>
        <dbReference type="Proteomes" id="UP000301309"/>
    </source>
</evidence>